<protein>
    <submittedName>
        <fullName evidence="4">YdcF family protein</fullName>
    </submittedName>
</protein>
<feature type="region of interest" description="Disordered" evidence="1">
    <location>
        <begin position="1"/>
        <end position="115"/>
    </location>
</feature>
<reference evidence="5" key="1">
    <citation type="submission" date="2023-07" db="EMBL/GenBank/DDBJ databases">
        <title>Novel species in the genus Lipingzhangella isolated from Sambhar Salt Lake.</title>
        <authorList>
            <person name="Jiya N."/>
            <person name="Kajale S."/>
            <person name="Sharma A."/>
        </authorList>
    </citation>
    <scope>NUCLEOTIDE SEQUENCE [LARGE SCALE GENOMIC DNA]</scope>
    <source>
        <strain evidence="5">LS1_29</strain>
    </source>
</reference>
<dbReference type="Pfam" id="PF02698">
    <property type="entry name" value="DUF218"/>
    <property type="match status" value="1"/>
</dbReference>
<dbReference type="InterPro" id="IPR014729">
    <property type="entry name" value="Rossmann-like_a/b/a_fold"/>
</dbReference>
<feature type="domain" description="DUF218" evidence="3">
    <location>
        <begin position="157"/>
        <end position="287"/>
    </location>
</feature>
<sequence>MPSAGGRSEREPLDGQRPAAPDAAVTRQFVRTETDEPADAMATQVFARPGDEPSPQASAPRAETGDSPTGSRAGATQPMRREPSGPSSPATGPDRGARGGGGNGRTSRGARRPGTPRRRIRLRWLLALIVLLAILIPAVTWTRVWYTARMDERPASDAILVLGASQYNGQPSPIFEARLQHAAELYQQGVAPAIVTVGGSQPGDNFTEGESGHNWLVDIGIPPDQVVGVGEGSDTLESIEAVAPVFEENDWTSAVIVTDPWHALRSLSIANDIGIEAASSPARSGPAVQSRELQLWYITRESASLMYYRTFGESADVTVDAA</sequence>
<feature type="transmembrane region" description="Helical" evidence="2">
    <location>
        <begin position="124"/>
        <end position="146"/>
    </location>
</feature>
<keyword evidence="2" id="KW-1133">Transmembrane helix</keyword>
<dbReference type="PANTHER" id="PTHR30336:SF20">
    <property type="entry name" value="DUF218 DOMAIN-CONTAINING PROTEIN"/>
    <property type="match status" value="1"/>
</dbReference>
<proteinExistence type="predicted"/>
<keyword evidence="2" id="KW-0472">Membrane</keyword>
<evidence type="ECO:0000256" key="1">
    <source>
        <dbReference type="SAM" id="MobiDB-lite"/>
    </source>
</evidence>
<organism evidence="4 5">
    <name type="scientific">Lipingzhangella rawalii</name>
    <dbReference type="NCBI Taxonomy" id="2055835"/>
    <lineage>
        <taxon>Bacteria</taxon>
        <taxon>Bacillati</taxon>
        <taxon>Actinomycetota</taxon>
        <taxon>Actinomycetes</taxon>
        <taxon>Streptosporangiales</taxon>
        <taxon>Nocardiopsidaceae</taxon>
        <taxon>Lipingzhangella</taxon>
    </lineage>
</organism>
<dbReference type="InterPro" id="IPR051599">
    <property type="entry name" value="Cell_Envelope_Assoc"/>
</dbReference>
<dbReference type="EMBL" id="JAVLVT010000005">
    <property type="protein sequence ID" value="MDS1271218.1"/>
    <property type="molecule type" value="Genomic_DNA"/>
</dbReference>
<evidence type="ECO:0000256" key="2">
    <source>
        <dbReference type="SAM" id="Phobius"/>
    </source>
</evidence>
<keyword evidence="2" id="KW-0812">Transmembrane</keyword>
<gene>
    <name evidence="4" type="ORF">RIF23_13020</name>
</gene>
<evidence type="ECO:0000259" key="3">
    <source>
        <dbReference type="Pfam" id="PF02698"/>
    </source>
</evidence>
<evidence type="ECO:0000313" key="4">
    <source>
        <dbReference type="EMBL" id="MDS1271218.1"/>
    </source>
</evidence>
<accession>A0ABU2H7F2</accession>
<keyword evidence="5" id="KW-1185">Reference proteome</keyword>
<evidence type="ECO:0000313" key="5">
    <source>
        <dbReference type="Proteomes" id="UP001250214"/>
    </source>
</evidence>
<dbReference type="Gene3D" id="3.40.50.620">
    <property type="entry name" value="HUPs"/>
    <property type="match status" value="1"/>
</dbReference>
<comment type="caution">
    <text evidence="4">The sequence shown here is derived from an EMBL/GenBank/DDBJ whole genome shotgun (WGS) entry which is preliminary data.</text>
</comment>
<dbReference type="Proteomes" id="UP001250214">
    <property type="component" value="Unassembled WGS sequence"/>
</dbReference>
<dbReference type="RefSeq" id="WP_310912752.1">
    <property type="nucleotide sequence ID" value="NZ_JAVLVT010000005.1"/>
</dbReference>
<dbReference type="CDD" id="cd06259">
    <property type="entry name" value="YdcF-like"/>
    <property type="match status" value="1"/>
</dbReference>
<name>A0ABU2H7F2_9ACTN</name>
<dbReference type="InterPro" id="IPR003848">
    <property type="entry name" value="DUF218"/>
</dbReference>
<dbReference type="PANTHER" id="PTHR30336">
    <property type="entry name" value="INNER MEMBRANE PROTEIN, PROBABLE PERMEASE"/>
    <property type="match status" value="1"/>
</dbReference>